<accession>A0A9P7AHJ9</accession>
<reference evidence="1" key="1">
    <citation type="journal article" date="2020" name="New Phytol.">
        <title>Comparative genomics reveals dynamic genome evolution in host specialist ectomycorrhizal fungi.</title>
        <authorList>
            <person name="Lofgren L.A."/>
            <person name="Nguyen N.H."/>
            <person name="Vilgalys R."/>
            <person name="Ruytinx J."/>
            <person name="Liao H.L."/>
            <person name="Branco S."/>
            <person name="Kuo A."/>
            <person name="LaButti K."/>
            <person name="Lipzen A."/>
            <person name="Andreopoulos W."/>
            <person name="Pangilinan J."/>
            <person name="Riley R."/>
            <person name="Hundley H."/>
            <person name="Na H."/>
            <person name="Barry K."/>
            <person name="Grigoriev I.V."/>
            <person name="Stajich J.E."/>
            <person name="Kennedy P.G."/>
        </authorList>
    </citation>
    <scope>NUCLEOTIDE SEQUENCE</scope>
    <source>
        <strain evidence="1">S12</strain>
    </source>
</reference>
<dbReference type="RefSeq" id="XP_041155700.1">
    <property type="nucleotide sequence ID" value="XM_041298516.1"/>
</dbReference>
<dbReference type="OrthoDB" id="3246731at2759"/>
<dbReference type="EMBL" id="JABBWE010000068">
    <property type="protein sequence ID" value="KAG1788472.1"/>
    <property type="molecule type" value="Genomic_DNA"/>
</dbReference>
<feature type="non-terminal residue" evidence="1">
    <location>
        <position position="580"/>
    </location>
</feature>
<keyword evidence="2" id="KW-1185">Reference proteome</keyword>
<evidence type="ECO:0000313" key="2">
    <source>
        <dbReference type="Proteomes" id="UP000719766"/>
    </source>
</evidence>
<dbReference type="GeneID" id="64592280"/>
<evidence type="ECO:0000313" key="1">
    <source>
        <dbReference type="EMBL" id="KAG1788472.1"/>
    </source>
</evidence>
<proteinExistence type="predicted"/>
<comment type="caution">
    <text evidence="1">The sequence shown here is derived from an EMBL/GenBank/DDBJ whole genome shotgun (WGS) entry which is preliminary data.</text>
</comment>
<name>A0A9P7AHJ9_9AGAM</name>
<organism evidence="1 2">
    <name type="scientific">Suillus plorans</name>
    <dbReference type="NCBI Taxonomy" id="116603"/>
    <lineage>
        <taxon>Eukaryota</taxon>
        <taxon>Fungi</taxon>
        <taxon>Dikarya</taxon>
        <taxon>Basidiomycota</taxon>
        <taxon>Agaricomycotina</taxon>
        <taxon>Agaricomycetes</taxon>
        <taxon>Agaricomycetidae</taxon>
        <taxon>Boletales</taxon>
        <taxon>Suillineae</taxon>
        <taxon>Suillaceae</taxon>
        <taxon>Suillus</taxon>
    </lineage>
</organism>
<sequence>KSVAHAFVEHPLGAIVEYPQTGDAPDQSIAHIFNIDPTTFHSSQHPKANFQYSLGNVHGSRDVSKCLMLRDGQGQPVSCSNLKTSCKWLKICSARPHDTTIHHFTNILEVSSLIIATTTAAKSVNDAEKEVFQKTFAFFIALNQHGCTFDAELNSDTSENGDVTDITDNSVDDTEHGLTPDHRAHLLIWNIQECDTQYLRALLEDDRHTILEREDLAKSRGYGPLIPCNYVTSPSSQRQLYGKLKQGVLQKWGHNCSAKYDIFTPHDLHACPRILVVCRNPHSHPPPAPVKTPPGLVNLFYGLLALMKWKLADATPCRIFLDTAFIEGLHDALAWDSTLHGRDATLQDLHPSLANLDHVRRLITTFRNEKYPSGTGFEGAHLLANEHASLPPKQCYVHCAEVHPIERGKELKLVICMTTKMSQHLLQAKHLSIDTSFKRAQGWQEFEIESWDVDHMRSVVGARAFTTSQTAKAHVILFQRIFEIASTNTGLPIMFHHIHGTGFKTIIADSHKGQGLGLGMYCVQLCHSVTAQCIYEPHCRICDLNPYDHLQHFFIFVLRTTREMSSRCAPTCHRMFFLQC</sequence>
<dbReference type="Proteomes" id="UP000719766">
    <property type="component" value="Unassembled WGS sequence"/>
</dbReference>
<gene>
    <name evidence="1" type="ORF">HD556DRAFT_1245206</name>
</gene>
<dbReference type="AlphaFoldDB" id="A0A9P7AHJ9"/>
<protein>
    <submittedName>
        <fullName evidence="1">Uncharacterized protein</fullName>
    </submittedName>
</protein>